<dbReference type="EMBL" id="JACCJF010000044">
    <property type="protein sequence ID" value="MBZ4695841.1"/>
    <property type="molecule type" value="Genomic_DNA"/>
</dbReference>
<organism evidence="1 2">
    <name type="scientific">Escherichia coli</name>
    <dbReference type="NCBI Taxonomy" id="562"/>
    <lineage>
        <taxon>Bacteria</taxon>
        <taxon>Pseudomonadati</taxon>
        <taxon>Pseudomonadota</taxon>
        <taxon>Gammaproteobacteria</taxon>
        <taxon>Enterobacterales</taxon>
        <taxon>Enterobacteriaceae</taxon>
        <taxon>Escherichia</taxon>
    </lineage>
</organism>
<dbReference type="InterPro" id="IPR008995">
    <property type="entry name" value="Mo/tungstate-bd_C_term_dom"/>
</dbReference>
<reference evidence="1 2" key="1">
    <citation type="submission" date="2020-06" db="EMBL/GenBank/DDBJ databases">
        <title>Genomic analysis of Escherichia coli Ec98 resistant to antibiotic.</title>
        <authorList>
            <person name="Campos L."/>
        </authorList>
    </citation>
    <scope>NUCLEOTIDE SEQUENCE [LARGE SCALE GENOMIC DNA]</scope>
    <source>
        <strain evidence="1 2">UFU_EC98</strain>
    </source>
</reference>
<accession>A0AAJ1AT20</accession>
<dbReference type="SUPFAM" id="SSF50331">
    <property type="entry name" value="MOP-like"/>
    <property type="match status" value="1"/>
</dbReference>
<dbReference type="GO" id="GO:0005524">
    <property type="term" value="F:ATP binding"/>
    <property type="evidence" value="ECO:0007669"/>
    <property type="project" value="UniProtKB-KW"/>
</dbReference>
<evidence type="ECO:0000313" key="1">
    <source>
        <dbReference type="EMBL" id="MBZ4695841.1"/>
    </source>
</evidence>
<evidence type="ECO:0000313" key="2">
    <source>
        <dbReference type="Proteomes" id="UP000225264"/>
    </source>
</evidence>
<dbReference type="Proteomes" id="UP000225264">
    <property type="component" value="Unassembled WGS sequence"/>
</dbReference>
<gene>
    <name evidence="1" type="ORF">CQ842_22860</name>
</gene>
<protein>
    <submittedName>
        <fullName evidence="1">ABC transporter ATP-binding protein</fullName>
    </submittedName>
</protein>
<proteinExistence type="predicted"/>
<keyword evidence="1" id="KW-0547">Nucleotide-binding</keyword>
<comment type="caution">
    <text evidence="1">The sequence shown here is derived from an EMBL/GenBank/DDBJ whole genome shotgun (WGS) entry which is preliminary data.</text>
</comment>
<sequence length="37" mass="4239">MVRAGALNDYHAGENITIHFDMTKCHFFDAETEIALR</sequence>
<dbReference type="AlphaFoldDB" id="A0AAJ1AT20"/>
<name>A0AAJ1AT20_ECOLX</name>
<keyword evidence="1" id="KW-0067">ATP-binding</keyword>